<name>A0ABQ9IVW3_9CUCU</name>
<dbReference type="Proteomes" id="UP001162164">
    <property type="component" value="Unassembled WGS sequence"/>
</dbReference>
<dbReference type="InterPro" id="IPR036339">
    <property type="entry name" value="PUB-like_dom_sf"/>
</dbReference>
<organism evidence="1 2">
    <name type="scientific">Molorchus minor</name>
    <dbReference type="NCBI Taxonomy" id="1323400"/>
    <lineage>
        <taxon>Eukaryota</taxon>
        <taxon>Metazoa</taxon>
        <taxon>Ecdysozoa</taxon>
        <taxon>Arthropoda</taxon>
        <taxon>Hexapoda</taxon>
        <taxon>Insecta</taxon>
        <taxon>Pterygota</taxon>
        <taxon>Neoptera</taxon>
        <taxon>Endopterygota</taxon>
        <taxon>Coleoptera</taxon>
        <taxon>Polyphaga</taxon>
        <taxon>Cucujiformia</taxon>
        <taxon>Chrysomeloidea</taxon>
        <taxon>Cerambycidae</taxon>
        <taxon>Lamiinae</taxon>
        <taxon>Monochamini</taxon>
        <taxon>Molorchus</taxon>
    </lineage>
</organism>
<comment type="caution">
    <text evidence="1">The sequence shown here is derived from an EMBL/GenBank/DDBJ whole genome shotgun (WGS) entry which is preliminary data.</text>
</comment>
<dbReference type="Gene3D" id="1.20.58.2190">
    <property type="match status" value="1"/>
</dbReference>
<dbReference type="SUPFAM" id="SSF143503">
    <property type="entry name" value="PUG domain-like"/>
    <property type="match status" value="1"/>
</dbReference>
<evidence type="ECO:0000313" key="1">
    <source>
        <dbReference type="EMBL" id="KAJ8967320.1"/>
    </source>
</evidence>
<gene>
    <name evidence="1" type="ORF">NQ317_003402</name>
</gene>
<dbReference type="EMBL" id="JAPWTJ010002210">
    <property type="protein sequence ID" value="KAJ8967320.1"/>
    <property type="molecule type" value="Genomic_DNA"/>
</dbReference>
<evidence type="ECO:0000313" key="2">
    <source>
        <dbReference type="Proteomes" id="UP001162164"/>
    </source>
</evidence>
<sequence>MELTNTFRISCVLPPMVKNLHFKKLLRYCINLLQTKDFSGYKAATGFNAIQLYAGNLLSQPWRKEYRQIKASEKKYLHSLIIDNMIANKLHILFLSFNY</sequence>
<accession>A0ABQ9IVW3</accession>
<reference evidence="1" key="1">
    <citation type="journal article" date="2023" name="Insect Mol. Biol.">
        <title>Genome sequencing provides insights into the evolution of gene families encoding plant cell wall-degrading enzymes in longhorned beetles.</title>
        <authorList>
            <person name="Shin N.R."/>
            <person name="Okamura Y."/>
            <person name="Kirsch R."/>
            <person name="Pauchet Y."/>
        </authorList>
    </citation>
    <scope>NUCLEOTIDE SEQUENCE</scope>
    <source>
        <strain evidence="1">MMC_N1</strain>
    </source>
</reference>
<protein>
    <submittedName>
        <fullName evidence="1">Uncharacterized protein</fullName>
    </submittedName>
</protein>
<keyword evidence="2" id="KW-1185">Reference proteome</keyword>
<proteinExistence type="predicted"/>